<evidence type="ECO:0000259" key="4">
    <source>
        <dbReference type="SMART" id="SM00796"/>
    </source>
</evidence>
<dbReference type="PANTHER" id="PTHR34698">
    <property type="entry name" value="5-OXOPROLINASE SUBUNIT B"/>
    <property type="match status" value="1"/>
</dbReference>
<dbReference type="InterPro" id="IPR029000">
    <property type="entry name" value="Cyclophilin-like_dom_sf"/>
</dbReference>
<dbReference type="InterPro" id="IPR010016">
    <property type="entry name" value="PxpB"/>
</dbReference>
<name>A4CKX8_ROBBH</name>
<dbReference type="GO" id="GO:0016787">
    <property type="term" value="F:hydrolase activity"/>
    <property type="evidence" value="ECO:0007669"/>
    <property type="project" value="UniProtKB-KW"/>
</dbReference>
<dbReference type="SMART" id="SM00796">
    <property type="entry name" value="AHS1"/>
    <property type="match status" value="1"/>
</dbReference>
<sequence length="246" mass="27917">MKPPPFRIKAYGPEAVLLEWPEAVSEDILTDVLGFADYLREHCLKDAAWELVPIYHSLLLFKGSKIDLEPFSRSLKKWFEQYPGPSQRTVQDWVLPVCYDPEFGPDLEDVAERLEIDTEEVIRRHCAQAYRVYGIGFLPGFLYLGGVPANLEVPRKENPRLKVARGSVGLASQQTGIYPQESPGGWNLIGRCPIPLFDPTRQPPCFIAQGDTVRFRPVSEAEFNLHRIEAEVGVYDFKKKYGHAKG</sequence>
<dbReference type="AlphaFoldDB" id="A4CKX8"/>
<dbReference type="Pfam" id="PF02682">
    <property type="entry name" value="CT_C_D"/>
    <property type="match status" value="1"/>
</dbReference>
<dbReference type="Gene3D" id="2.40.100.10">
    <property type="entry name" value="Cyclophilin-like"/>
    <property type="match status" value="1"/>
</dbReference>
<dbReference type="GO" id="GO:0005524">
    <property type="term" value="F:ATP binding"/>
    <property type="evidence" value="ECO:0007669"/>
    <property type="project" value="UniProtKB-KW"/>
</dbReference>
<dbReference type="KEGG" id="rbi:RB2501_14404"/>
<evidence type="ECO:0000256" key="2">
    <source>
        <dbReference type="ARBA" id="ARBA00022801"/>
    </source>
</evidence>
<keyword evidence="1" id="KW-0547">Nucleotide-binding</keyword>
<dbReference type="OrthoDB" id="9778567at2"/>
<evidence type="ECO:0000256" key="1">
    <source>
        <dbReference type="ARBA" id="ARBA00022741"/>
    </source>
</evidence>
<proteinExistence type="predicted"/>
<evidence type="ECO:0000256" key="3">
    <source>
        <dbReference type="ARBA" id="ARBA00022840"/>
    </source>
</evidence>
<reference evidence="5 6" key="1">
    <citation type="journal article" date="2009" name="J. Bacteriol.">
        <title>Complete genome sequence of Robiginitalea biformata HTCC2501.</title>
        <authorList>
            <person name="Oh H.M."/>
            <person name="Giovannoni S.J."/>
            <person name="Lee K."/>
            <person name="Ferriera S."/>
            <person name="Johnson J."/>
            <person name="Cho J.C."/>
        </authorList>
    </citation>
    <scope>NUCLEOTIDE SEQUENCE [LARGE SCALE GENOMIC DNA]</scope>
    <source>
        <strain evidence="6">ATCC BAA-864 / HTCC2501 / KCTC 12146</strain>
    </source>
</reference>
<keyword evidence="6" id="KW-1185">Reference proteome</keyword>
<dbReference type="STRING" id="313596.RB2501_14404"/>
<evidence type="ECO:0000313" key="5">
    <source>
        <dbReference type="EMBL" id="EAR15527.1"/>
    </source>
</evidence>
<keyword evidence="2 5" id="KW-0378">Hydrolase</keyword>
<keyword evidence="3" id="KW-0067">ATP-binding</keyword>
<dbReference type="SUPFAM" id="SSF50891">
    <property type="entry name" value="Cyclophilin-like"/>
    <property type="match status" value="1"/>
</dbReference>
<dbReference type="PANTHER" id="PTHR34698:SF2">
    <property type="entry name" value="5-OXOPROLINASE SUBUNIT B"/>
    <property type="match status" value="1"/>
</dbReference>
<evidence type="ECO:0000313" key="6">
    <source>
        <dbReference type="Proteomes" id="UP000009049"/>
    </source>
</evidence>
<feature type="domain" description="Carboxyltransferase" evidence="4">
    <location>
        <begin position="6"/>
        <end position="207"/>
    </location>
</feature>
<dbReference type="Gene3D" id="3.30.1360.40">
    <property type="match status" value="1"/>
</dbReference>
<dbReference type="EMBL" id="CP001712">
    <property type="protein sequence ID" value="EAR15527.1"/>
    <property type="molecule type" value="Genomic_DNA"/>
</dbReference>
<protein>
    <submittedName>
        <fullName evidence="5">Allophanate hydrolase, subunit 1</fullName>
    </submittedName>
</protein>
<dbReference type="HOGENOM" id="CLU_020207_1_0_10"/>
<accession>A4CKX8</accession>
<dbReference type="NCBIfam" id="TIGR00370">
    <property type="entry name" value="5-oxoprolinase subunit PxpB"/>
    <property type="match status" value="1"/>
</dbReference>
<dbReference type="RefSeq" id="WP_015754843.1">
    <property type="nucleotide sequence ID" value="NC_013222.1"/>
</dbReference>
<organism evidence="5 6">
    <name type="scientific">Robiginitalea biformata (strain ATCC BAA-864 / DSM 15991 / KCTC 12146 / HTCC2501)</name>
    <dbReference type="NCBI Taxonomy" id="313596"/>
    <lineage>
        <taxon>Bacteria</taxon>
        <taxon>Pseudomonadati</taxon>
        <taxon>Bacteroidota</taxon>
        <taxon>Flavobacteriia</taxon>
        <taxon>Flavobacteriales</taxon>
        <taxon>Flavobacteriaceae</taxon>
        <taxon>Robiginitalea</taxon>
    </lineage>
</organism>
<dbReference type="InterPro" id="IPR003833">
    <property type="entry name" value="CT_C_D"/>
</dbReference>
<gene>
    <name evidence="5" type="ordered locus">RB2501_14404</name>
</gene>
<dbReference type="SUPFAM" id="SSF160467">
    <property type="entry name" value="PH0987 N-terminal domain-like"/>
    <property type="match status" value="1"/>
</dbReference>
<dbReference type="Proteomes" id="UP000009049">
    <property type="component" value="Chromosome"/>
</dbReference>
<dbReference type="eggNOG" id="COG2049">
    <property type="taxonomic scope" value="Bacteria"/>
</dbReference>